<evidence type="ECO:0000313" key="2">
    <source>
        <dbReference type="Proteomes" id="UP000070444"/>
    </source>
</evidence>
<reference evidence="1 2" key="1">
    <citation type="journal article" date="2015" name="Genome Biol. Evol.">
        <title>Phylogenomic analyses indicate that early fungi evolved digesting cell walls of algal ancestors of land plants.</title>
        <authorList>
            <person name="Chang Y."/>
            <person name="Wang S."/>
            <person name="Sekimoto S."/>
            <person name="Aerts A.L."/>
            <person name="Choi C."/>
            <person name="Clum A."/>
            <person name="LaButti K.M."/>
            <person name="Lindquist E.A."/>
            <person name="Yee Ngan C."/>
            <person name="Ohm R.A."/>
            <person name="Salamov A.A."/>
            <person name="Grigoriev I.V."/>
            <person name="Spatafora J.W."/>
            <person name="Berbee M.L."/>
        </authorList>
    </citation>
    <scope>NUCLEOTIDE SEQUENCE [LARGE SCALE GENOMIC DNA]</scope>
    <source>
        <strain evidence="1 2">NRRL 28638</strain>
    </source>
</reference>
<gene>
    <name evidence="1" type="ORF">CONCODRAFT_14201</name>
</gene>
<dbReference type="OrthoDB" id="3626597at2759"/>
<keyword evidence="2" id="KW-1185">Reference proteome</keyword>
<sequence>MGTSILELVIEYGEKIVDYKWSKVKGSNVISSNTYYGPYAASKPKVQSIVKYTQQFSKVYGAVDWHSSGQKIRNSITEAFNAYNITFTSKPSATLGIASRSADDYFRVKLQAVSLTIELCLGKDEKYGYDLPAERIIPYATAAYSSYKQFAQQLIENPNIPPIKDIPLE</sequence>
<name>A0A137NPG6_CONC2</name>
<evidence type="ECO:0000313" key="1">
    <source>
        <dbReference type="EMBL" id="KXN64628.1"/>
    </source>
</evidence>
<protein>
    <submittedName>
        <fullName evidence="1">Uncharacterized protein</fullName>
    </submittedName>
</protein>
<dbReference type="AlphaFoldDB" id="A0A137NPG6"/>
<accession>A0A137NPG6</accession>
<dbReference type="Gene3D" id="3.40.630.10">
    <property type="entry name" value="Zn peptidases"/>
    <property type="match status" value="1"/>
</dbReference>
<dbReference type="SUPFAM" id="SSF53187">
    <property type="entry name" value="Zn-dependent exopeptidases"/>
    <property type="match status" value="1"/>
</dbReference>
<proteinExistence type="predicted"/>
<organism evidence="1 2">
    <name type="scientific">Conidiobolus coronatus (strain ATCC 28846 / CBS 209.66 / NRRL 28638)</name>
    <name type="common">Delacroixia coronata</name>
    <dbReference type="NCBI Taxonomy" id="796925"/>
    <lineage>
        <taxon>Eukaryota</taxon>
        <taxon>Fungi</taxon>
        <taxon>Fungi incertae sedis</taxon>
        <taxon>Zoopagomycota</taxon>
        <taxon>Entomophthoromycotina</taxon>
        <taxon>Entomophthoromycetes</taxon>
        <taxon>Entomophthorales</taxon>
        <taxon>Ancylistaceae</taxon>
        <taxon>Conidiobolus</taxon>
    </lineage>
</organism>
<dbReference type="EMBL" id="KQ965345">
    <property type="protein sequence ID" value="KXN64628.1"/>
    <property type="molecule type" value="Genomic_DNA"/>
</dbReference>
<dbReference type="Proteomes" id="UP000070444">
    <property type="component" value="Unassembled WGS sequence"/>
</dbReference>